<name>A0A9Q1J900_SYNKA</name>
<protein>
    <submittedName>
        <fullName evidence="1">Uncharacterized protein</fullName>
    </submittedName>
</protein>
<evidence type="ECO:0000313" key="1">
    <source>
        <dbReference type="EMBL" id="KAJ8374896.1"/>
    </source>
</evidence>
<organism evidence="1 2">
    <name type="scientific">Synaphobranchus kaupii</name>
    <name type="common">Kaup's arrowtooth eel</name>
    <dbReference type="NCBI Taxonomy" id="118154"/>
    <lineage>
        <taxon>Eukaryota</taxon>
        <taxon>Metazoa</taxon>
        <taxon>Chordata</taxon>
        <taxon>Craniata</taxon>
        <taxon>Vertebrata</taxon>
        <taxon>Euteleostomi</taxon>
        <taxon>Actinopterygii</taxon>
        <taxon>Neopterygii</taxon>
        <taxon>Teleostei</taxon>
        <taxon>Anguilliformes</taxon>
        <taxon>Synaphobranchidae</taxon>
        <taxon>Synaphobranchus</taxon>
    </lineage>
</organism>
<sequence length="147" mass="17071">MLRSELQWEVPMCVPLPIEILNPELVFSFLDTTLANLGIEKSAVKERVLWVDSKRTRVRKKSGKLKEKEVIVLEVRVKAQQPGEPQTQEILYSTESHTDRSYCRSSVAVLPWKQTQPENDHQPVELTLALDIELQPEWKKTEEKHKV</sequence>
<comment type="caution">
    <text evidence="1">The sequence shown here is derived from an EMBL/GenBank/DDBJ whole genome shotgun (WGS) entry which is preliminary data.</text>
</comment>
<reference evidence="1" key="1">
    <citation type="journal article" date="2023" name="Science">
        <title>Genome structures resolve the early diversification of teleost fishes.</title>
        <authorList>
            <person name="Parey E."/>
            <person name="Louis A."/>
            <person name="Montfort J."/>
            <person name="Bouchez O."/>
            <person name="Roques C."/>
            <person name="Iampietro C."/>
            <person name="Lluch J."/>
            <person name="Castinel A."/>
            <person name="Donnadieu C."/>
            <person name="Desvignes T."/>
            <person name="Floi Bucao C."/>
            <person name="Jouanno E."/>
            <person name="Wen M."/>
            <person name="Mejri S."/>
            <person name="Dirks R."/>
            <person name="Jansen H."/>
            <person name="Henkel C."/>
            <person name="Chen W.J."/>
            <person name="Zahm M."/>
            <person name="Cabau C."/>
            <person name="Klopp C."/>
            <person name="Thompson A.W."/>
            <person name="Robinson-Rechavi M."/>
            <person name="Braasch I."/>
            <person name="Lecointre G."/>
            <person name="Bobe J."/>
            <person name="Postlethwait J.H."/>
            <person name="Berthelot C."/>
            <person name="Roest Crollius H."/>
            <person name="Guiguen Y."/>
        </authorList>
    </citation>
    <scope>NUCLEOTIDE SEQUENCE</scope>
    <source>
        <strain evidence="1">WJC10195</strain>
    </source>
</reference>
<evidence type="ECO:0000313" key="2">
    <source>
        <dbReference type="Proteomes" id="UP001152622"/>
    </source>
</evidence>
<proteinExistence type="predicted"/>
<dbReference type="AlphaFoldDB" id="A0A9Q1J900"/>
<accession>A0A9Q1J900</accession>
<dbReference type="EMBL" id="JAINUF010000002">
    <property type="protein sequence ID" value="KAJ8374896.1"/>
    <property type="molecule type" value="Genomic_DNA"/>
</dbReference>
<dbReference type="OrthoDB" id="8524730at2759"/>
<keyword evidence="2" id="KW-1185">Reference proteome</keyword>
<dbReference type="Proteomes" id="UP001152622">
    <property type="component" value="Chromosome 2"/>
</dbReference>
<gene>
    <name evidence="1" type="ORF">SKAU_G00054760</name>
</gene>